<evidence type="ECO:0000256" key="4">
    <source>
        <dbReference type="ARBA" id="ARBA00022825"/>
    </source>
</evidence>
<organism evidence="6 7">
    <name type="scientific">Eiseniibacteriota bacterium</name>
    <dbReference type="NCBI Taxonomy" id="2212470"/>
    <lineage>
        <taxon>Bacteria</taxon>
        <taxon>Candidatus Eiseniibacteriota</taxon>
    </lineage>
</organism>
<dbReference type="InterPro" id="IPR001940">
    <property type="entry name" value="Peptidase_S1C"/>
</dbReference>
<dbReference type="PROSITE" id="PS50106">
    <property type="entry name" value="PDZ"/>
    <property type="match status" value="1"/>
</dbReference>
<dbReference type="EMBL" id="JAGQHS010000243">
    <property type="protein sequence ID" value="MCA9758990.1"/>
    <property type="molecule type" value="Genomic_DNA"/>
</dbReference>
<dbReference type="InterPro" id="IPR051201">
    <property type="entry name" value="Chloro_Bact_Ser_Proteases"/>
</dbReference>
<keyword evidence="3" id="KW-0378">Hydrolase</keyword>
<evidence type="ECO:0000313" key="6">
    <source>
        <dbReference type="EMBL" id="MCA9758990.1"/>
    </source>
</evidence>
<dbReference type="FunFam" id="2.40.10.10:FF:000001">
    <property type="entry name" value="Periplasmic serine protease DegS"/>
    <property type="match status" value="1"/>
</dbReference>
<evidence type="ECO:0000313" key="7">
    <source>
        <dbReference type="Proteomes" id="UP000739538"/>
    </source>
</evidence>
<dbReference type="SUPFAM" id="SSF50494">
    <property type="entry name" value="Trypsin-like serine proteases"/>
    <property type="match status" value="1"/>
</dbReference>
<dbReference type="InterPro" id="IPR036034">
    <property type="entry name" value="PDZ_sf"/>
</dbReference>
<reference evidence="6" key="2">
    <citation type="journal article" date="2021" name="Microbiome">
        <title>Successional dynamics and alternative stable states in a saline activated sludge microbial community over 9 years.</title>
        <authorList>
            <person name="Wang Y."/>
            <person name="Ye J."/>
            <person name="Ju F."/>
            <person name="Liu L."/>
            <person name="Boyd J.A."/>
            <person name="Deng Y."/>
            <person name="Parks D.H."/>
            <person name="Jiang X."/>
            <person name="Yin X."/>
            <person name="Woodcroft B.J."/>
            <person name="Tyson G.W."/>
            <person name="Hugenholtz P."/>
            <person name="Polz M.F."/>
            <person name="Zhang T."/>
        </authorList>
    </citation>
    <scope>NUCLEOTIDE SEQUENCE</scope>
    <source>
        <strain evidence="6">HKST-UBA02</strain>
    </source>
</reference>
<sequence>MDRASLVLALLLGVSLRVVLPVFGLVSTLDGLFPQLGWIQPVFGQSLDEHSYLLEDERNTIEIFREASASVVFITNTQIRRSMFSRNVMEVPRGSGSGFVWDRKGHVVTNFHVIEGGDEFTVTLSDGSTHDAKVVGADITKDIAVLEIEPPRNGLTPVKPGDTRELLVGQKVIAIGNPFGLDQTLTTGVVSALGREIRSVGNRPITDVIQTDASINPGNSGGPLLDSSGRLIGMNTAIYSTSGSSAGIGFAVPVTTIKRVVPQLIEFGRTERAGLGVTLVSDDLAQRWGVSGVIINEVQPGSAAADAGLRGTTQNSRREISLGDVIVGVDELEVAVYDDLYKALDRRNPGDLVTLRYRRGDHLHEAKVQLQRLP</sequence>
<gene>
    <name evidence="6" type="ORF">KDA27_24570</name>
</gene>
<protein>
    <submittedName>
        <fullName evidence="6">Trypsin-like peptidase domain-containing protein</fullName>
    </submittedName>
</protein>
<dbReference type="Gene3D" id="2.30.42.10">
    <property type="match status" value="1"/>
</dbReference>
<dbReference type="InterPro" id="IPR001478">
    <property type="entry name" value="PDZ"/>
</dbReference>
<dbReference type="GO" id="GO:0006508">
    <property type="term" value="P:proteolysis"/>
    <property type="evidence" value="ECO:0007669"/>
    <property type="project" value="UniProtKB-KW"/>
</dbReference>
<comment type="similarity">
    <text evidence="1">Belongs to the peptidase S1C family.</text>
</comment>
<evidence type="ECO:0000256" key="2">
    <source>
        <dbReference type="ARBA" id="ARBA00022670"/>
    </source>
</evidence>
<dbReference type="AlphaFoldDB" id="A0A956SFS6"/>
<dbReference type="InterPro" id="IPR043504">
    <property type="entry name" value="Peptidase_S1_PA_chymotrypsin"/>
</dbReference>
<dbReference type="GO" id="GO:0004252">
    <property type="term" value="F:serine-type endopeptidase activity"/>
    <property type="evidence" value="ECO:0007669"/>
    <property type="project" value="InterPro"/>
</dbReference>
<name>A0A956SFS6_UNCEI</name>
<feature type="domain" description="PDZ" evidence="5">
    <location>
        <begin position="264"/>
        <end position="346"/>
    </location>
</feature>
<dbReference type="Pfam" id="PF13180">
    <property type="entry name" value="PDZ_2"/>
    <property type="match status" value="1"/>
</dbReference>
<evidence type="ECO:0000256" key="3">
    <source>
        <dbReference type="ARBA" id="ARBA00022801"/>
    </source>
</evidence>
<keyword evidence="2" id="KW-0645">Protease</keyword>
<dbReference type="PANTHER" id="PTHR43343">
    <property type="entry name" value="PEPTIDASE S12"/>
    <property type="match status" value="1"/>
</dbReference>
<accession>A0A956SFS6</accession>
<reference evidence="6" key="1">
    <citation type="submission" date="2020-04" db="EMBL/GenBank/DDBJ databases">
        <authorList>
            <person name="Zhang T."/>
        </authorList>
    </citation>
    <scope>NUCLEOTIDE SEQUENCE</scope>
    <source>
        <strain evidence="6">HKST-UBA02</strain>
    </source>
</reference>
<proteinExistence type="inferred from homology"/>
<dbReference type="PANTHER" id="PTHR43343:SF3">
    <property type="entry name" value="PROTEASE DO-LIKE 8, CHLOROPLASTIC"/>
    <property type="match status" value="1"/>
</dbReference>
<dbReference type="Pfam" id="PF13365">
    <property type="entry name" value="Trypsin_2"/>
    <property type="match status" value="1"/>
</dbReference>
<keyword evidence="4" id="KW-0720">Serine protease</keyword>
<dbReference type="Proteomes" id="UP000739538">
    <property type="component" value="Unassembled WGS sequence"/>
</dbReference>
<dbReference type="SUPFAM" id="SSF50156">
    <property type="entry name" value="PDZ domain-like"/>
    <property type="match status" value="1"/>
</dbReference>
<evidence type="ECO:0000256" key="1">
    <source>
        <dbReference type="ARBA" id="ARBA00010541"/>
    </source>
</evidence>
<comment type="caution">
    <text evidence="6">The sequence shown here is derived from an EMBL/GenBank/DDBJ whole genome shotgun (WGS) entry which is preliminary data.</text>
</comment>
<dbReference type="SMART" id="SM00228">
    <property type="entry name" value="PDZ"/>
    <property type="match status" value="1"/>
</dbReference>
<evidence type="ECO:0000259" key="5">
    <source>
        <dbReference type="PROSITE" id="PS50106"/>
    </source>
</evidence>
<dbReference type="PRINTS" id="PR00834">
    <property type="entry name" value="PROTEASES2C"/>
</dbReference>
<dbReference type="Gene3D" id="2.40.10.10">
    <property type="entry name" value="Trypsin-like serine proteases"/>
    <property type="match status" value="2"/>
</dbReference>
<dbReference type="InterPro" id="IPR009003">
    <property type="entry name" value="Peptidase_S1_PA"/>
</dbReference>